<dbReference type="Proteomes" id="UP000254794">
    <property type="component" value="Unassembled WGS sequence"/>
</dbReference>
<dbReference type="EMBL" id="UGOD01000001">
    <property type="protein sequence ID" value="STX52149.1"/>
    <property type="molecule type" value="Genomic_DNA"/>
</dbReference>
<gene>
    <name evidence="2" type="ORF">NCTC13316_02253</name>
</gene>
<organism evidence="2 3">
    <name type="scientific">Legionella busanensis</name>
    <dbReference type="NCBI Taxonomy" id="190655"/>
    <lineage>
        <taxon>Bacteria</taxon>
        <taxon>Pseudomonadati</taxon>
        <taxon>Pseudomonadota</taxon>
        <taxon>Gammaproteobacteria</taxon>
        <taxon>Legionellales</taxon>
        <taxon>Legionellaceae</taxon>
        <taxon>Legionella</taxon>
    </lineage>
</organism>
<dbReference type="RefSeq" id="WP_160116202.1">
    <property type="nucleotide sequence ID" value="NZ_CAAAHP010000012.1"/>
</dbReference>
<feature type="compositionally biased region" description="Basic and acidic residues" evidence="1">
    <location>
        <begin position="1"/>
        <end position="23"/>
    </location>
</feature>
<dbReference type="Gene3D" id="1.10.3290.20">
    <property type="match status" value="1"/>
</dbReference>
<sequence>MRGKPDKPEGGKQEVGDGEDNKLVEQTSIGKTSFSIFSEPSSDSKQQQYDKNEELVFCPNTKGLSTAWPIAFLISLEAISQRLCLSLYEMKNEKKLTSCFSVLSELQEDKVKDFTSTEIQFNVKDIQHVLTENLDLLLFLGLDKADIDKIANLFCNKQPNQERNLLKNLSDAIEEVMNNKSISTSFQSLSYNATLINARLLKEGKINNAYELMMICAVQRRLIADVLKQEYKDLFGLYRDIRETKEERAVTPLSVPSGRYEDQVPYIKNLLTKLKGIRPDGVYSEYVISTIFPKMIVLLKQGDTGVLPLNENLDNIGTGNYNLYLRSAKLKDVETILLPLKEINLKKLQLLSDEDFFIALGGIYQAIADACPFSRGSASIAQMVICSLMKSVGKPLLPFSQEININPDILSSLLSKEEFTKSFIGLFDKKQLSEGDNLQTTVAPK</sequence>
<evidence type="ECO:0000256" key="1">
    <source>
        <dbReference type="SAM" id="MobiDB-lite"/>
    </source>
</evidence>
<keyword evidence="3" id="KW-1185">Reference proteome</keyword>
<dbReference type="Pfam" id="PF05394">
    <property type="entry name" value="AvrB_AvrC"/>
    <property type="match status" value="1"/>
</dbReference>
<accession>A0A378JPM6</accession>
<dbReference type="InterPro" id="IPR008798">
    <property type="entry name" value="Avirulence_B/C"/>
</dbReference>
<name>A0A378JPM6_9GAMM</name>
<proteinExistence type="predicted"/>
<feature type="region of interest" description="Disordered" evidence="1">
    <location>
        <begin position="1"/>
        <end position="24"/>
    </location>
</feature>
<evidence type="ECO:0000313" key="2">
    <source>
        <dbReference type="EMBL" id="STX52149.1"/>
    </source>
</evidence>
<reference evidence="2 3" key="1">
    <citation type="submission" date="2018-06" db="EMBL/GenBank/DDBJ databases">
        <authorList>
            <consortium name="Pathogen Informatics"/>
            <person name="Doyle S."/>
        </authorList>
    </citation>
    <scope>NUCLEOTIDE SEQUENCE [LARGE SCALE GENOMIC DNA]</scope>
    <source>
        <strain evidence="2 3">NCTC13316</strain>
    </source>
</reference>
<evidence type="ECO:0000313" key="3">
    <source>
        <dbReference type="Proteomes" id="UP000254794"/>
    </source>
</evidence>
<protein>
    <submittedName>
        <fullName evidence="2">Uncharacterized protein</fullName>
    </submittedName>
</protein>
<dbReference type="AlphaFoldDB" id="A0A378JPM6"/>